<reference evidence="2" key="1">
    <citation type="submission" date="2018-04" db="EMBL/GenBank/DDBJ databases">
        <title>Whole genome sequencing of Hypsizygus marmoreus.</title>
        <authorList>
            <person name="Choi I.-G."/>
            <person name="Min B."/>
            <person name="Kim J.-G."/>
            <person name="Kim S."/>
            <person name="Oh Y.-L."/>
            <person name="Kong W.-S."/>
            <person name="Park H."/>
            <person name="Jeong J."/>
            <person name="Song E.-S."/>
        </authorList>
    </citation>
    <scope>NUCLEOTIDE SEQUENCE [LARGE SCALE GENOMIC DNA]</scope>
    <source>
        <strain evidence="2">51987-8</strain>
    </source>
</reference>
<dbReference type="AlphaFoldDB" id="A0A369K2R5"/>
<name>A0A369K2R5_HYPMA</name>
<dbReference type="OrthoDB" id="39175at2759"/>
<proteinExistence type="predicted"/>
<feature type="region of interest" description="Disordered" evidence="1">
    <location>
        <begin position="103"/>
        <end position="179"/>
    </location>
</feature>
<evidence type="ECO:0000313" key="3">
    <source>
        <dbReference type="Proteomes" id="UP000076154"/>
    </source>
</evidence>
<dbReference type="EMBL" id="LUEZ02000041">
    <property type="protein sequence ID" value="RDB25196.1"/>
    <property type="molecule type" value="Genomic_DNA"/>
</dbReference>
<evidence type="ECO:0000313" key="2">
    <source>
        <dbReference type="EMBL" id="RDB25196.1"/>
    </source>
</evidence>
<dbReference type="InParanoid" id="A0A369K2R5"/>
<protein>
    <submittedName>
        <fullName evidence="2">Uncharacterized protein</fullName>
    </submittedName>
</protein>
<comment type="caution">
    <text evidence="2">The sequence shown here is derived from an EMBL/GenBank/DDBJ whole genome shotgun (WGS) entry which is preliminary data.</text>
</comment>
<keyword evidence="3" id="KW-1185">Reference proteome</keyword>
<gene>
    <name evidence="2" type="ORF">Hypma_008100</name>
</gene>
<sequence length="434" mass="49154">MARQSHWVRWFHSSLLTSTSPSRSVIAFYRLVTTALGPQVENANIRRYRHLLTGAFPDAIAACDRNLPVCNYCKDTEETTCNYTPKKRRKILSDETIISDTREKLEPTTSTLLMEGSASRKRSSDRDVASSLIRKQSNRKRSLSSASESSEHPNLRQTQTGRFTAHSPEAGNSHKRSLPVLVPKRRRIDGATTVSASFDDGPMTVQPQLVPWTNRLFAPLPDFVIRGLASIDPAEFPHRNAFNHSLSVLLENMIPELRETSCLSQDTYAAVSRYLSHGDTSRLSQRMRQWASFHHLASGSNKFYLILVPRESIFQIDEATRQKYRESYCARIDMRAGKEREISSARVPTETLDDAGAFERLPVQDQLFDIISYAHASHSSPSSMFSRIRKMGFASITWSMLEIYTQLCPLCNSHNSHHGEESFDDLSTYTSDLN</sequence>
<organism evidence="2 3">
    <name type="scientific">Hypsizygus marmoreus</name>
    <name type="common">White beech mushroom</name>
    <name type="synonym">Agaricus marmoreus</name>
    <dbReference type="NCBI Taxonomy" id="39966"/>
    <lineage>
        <taxon>Eukaryota</taxon>
        <taxon>Fungi</taxon>
        <taxon>Dikarya</taxon>
        <taxon>Basidiomycota</taxon>
        <taxon>Agaricomycotina</taxon>
        <taxon>Agaricomycetes</taxon>
        <taxon>Agaricomycetidae</taxon>
        <taxon>Agaricales</taxon>
        <taxon>Tricholomatineae</taxon>
        <taxon>Lyophyllaceae</taxon>
        <taxon>Hypsizygus</taxon>
    </lineage>
</organism>
<evidence type="ECO:0000256" key="1">
    <source>
        <dbReference type="SAM" id="MobiDB-lite"/>
    </source>
</evidence>
<dbReference type="Proteomes" id="UP000076154">
    <property type="component" value="Unassembled WGS sequence"/>
</dbReference>
<accession>A0A369K2R5</accession>